<keyword evidence="3" id="KW-0238">DNA-binding</keyword>
<comment type="similarity">
    <text evidence="1">Belongs to the type-I restriction system S methylase family.</text>
</comment>
<dbReference type="AlphaFoldDB" id="A0A2P2DXR3"/>
<dbReference type="PANTHER" id="PTHR30408">
    <property type="entry name" value="TYPE-1 RESTRICTION ENZYME ECOKI SPECIFICITY PROTEIN"/>
    <property type="match status" value="1"/>
</dbReference>
<dbReference type="Gene3D" id="3.90.220.20">
    <property type="entry name" value="DNA methylase specificity domains"/>
    <property type="match status" value="2"/>
</dbReference>
<reference evidence="5 6" key="1">
    <citation type="submission" date="2018-02" db="EMBL/GenBank/DDBJ databases">
        <title>Novel Leptospira species isolated from soil and water in Japan.</title>
        <authorList>
            <person name="Nakao R."/>
            <person name="Masuzawa T."/>
        </authorList>
    </citation>
    <scope>NUCLEOTIDE SEQUENCE [LARGE SCALE GENOMIC DNA]</scope>
    <source>
        <strain evidence="5 6">YH101</strain>
    </source>
</reference>
<dbReference type="GO" id="GO:0009307">
    <property type="term" value="P:DNA restriction-modification system"/>
    <property type="evidence" value="ECO:0007669"/>
    <property type="project" value="UniProtKB-KW"/>
</dbReference>
<dbReference type="PANTHER" id="PTHR30408:SF13">
    <property type="entry name" value="TYPE I RESTRICTION ENZYME HINDI SPECIFICITY SUBUNIT"/>
    <property type="match status" value="1"/>
</dbReference>
<gene>
    <name evidence="5" type="ORF">LPTSP4_09380</name>
</gene>
<dbReference type="GO" id="GO:0003677">
    <property type="term" value="F:DNA binding"/>
    <property type="evidence" value="ECO:0007669"/>
    <property type="project" value="UniProtKB-KW"/>
</dbReference>
<feature type="domain" description="Type I restriction modification DNA specificity" evidence="4">
    <location>
        <begin position="229"/>
        <end position="376"/>
    </location>
</feature>
<keyword evidence="2" id="KW-0680">Restriction system</keyword>
<sequence>MAIEWKTYKLGRDAVTKLGDGLHGTPIYDTKGGYFFINGSNLVERKIVIDSKTKRVNEKEFDKYKKDLSERTILLGINGTIGNVAIYNNEKCILGKSAAYFNINEYFDKNFIFYLFISDHFQNYIKNNATGTTIKNVGLGLLRDYEFSAPPLPTQKAIAHILGTLDDKIELLRQMNETLEAMARAIFQSWFVDFDPVRKKADGLPTGLPKEIEDLFPSEFEDSELGEIPKGWKVGKLGDVASIRKEAITPMKKPEEIFKHYSLPSYDEGKNAKLESGNTILSNKYLVRINDILLSKLNPRIKRIWFIKEDILNSICSTEFLVFTSKIKTQHSFLFSLLNEDSFYEKIEGLVNGTSGSHQRVKSEDVLNLNILIPNIHLSQTYENLASPLFKKQNENLLEIQTLSSFRDILLPKLISGELELSDDSISKILESAK</sequence>
<evidence type="ECO:0000256" key="2">
    <source>
        <dbReference type="ARBA" id="ARBA00022747"/>
    </source>
</evidence>
<protein>
    <submittedName>
        <fullName evidence="5">Type I restriction-modification system specificity protein</fullName>
    </submittedName>
</protein>
<evidence type="ECO:0000259" key="4">
    <source>
        <dbReference type="Pfam" id="PF01420"/>
    </source>
</evidence>
<accession>A0A2P2DXR3</accession>
<dbReference type="EMBL" id="BFBB01000003">
    <property type="protein sequence ID" value="GBF49425.1"/>
    <property type="molecule type" value="Genomic_DNA"/>
</dbReference>
<organism evidence="5 6">
    <name type="scientific">Leptospira ryugenii</name>
    <dbReference type="NCBI Taxonomy" id="1917863"/>
    <lineage>
        <taxon>Bacteria</taxon>
        <taxon>Pseudomonadati</taxon>
        <taxon>Spirochaetota</taxon>
        <taxon>Spirochaetia</taxon>
        <taxon>Leptospirales</taxon>
        <taxon>Leptospiraceae</taxon>
        <taxon>Leptospira</taxon>
    </lineage>
</organism>
<evidence type="ECO:0000256" key="3">
    <source>
        <dbReference type="ARBA" id="ARBA00023125"/>
    </source>
</evidence>
<name>A0A2P2DXR3_9LEPT</name>
<proteinExistence type="inferred from homology"/>
<dbReference type="InterPro" id="IPR052021">
    <property type="entry name" value="Type-I_RS_S_subunit"/>
</dbReference>
<keyword evidence="6" id="KW-1185">Reference proteome</keyword>
<evidence type="ECO:0000313" key="6">
    <source>
        <dbReference type="Proteomes" id="UP000245133"/>
    </source>
</evidence>
<dbReference type="SUPFAM" id="SSF116734">
    <property type="entry name" value="DNA methylase specificity domain"/>
    <property type="match status" value="2"/>
</dbReference>
<evidence type="ECO:0000256" key="1">
    <source>
        <dbReference type="ARBA" id="ARBA00010923"/>
    </source>
</evidence>
<dbReference type="Proteomes" id="UP000245133">
    <property type="component" value="Unassembled WGS sequence"/>
</dbReference>
<dbReference type="RefSeq" id="WP_167836919.1">
    <property type="nucleotide sequence ID" value="NZ_BFBB01000003.1"/>
</dbReference>
<evidence type="ECO:0000313" key="5">
    <source>
        <dbReference type="EMBL" id="GBF49425.1"/>
    </source>
</evidence>
<dbReference type="InterPro" id="IPR000055">
    <property type="entry name" value="Restrct_endonuc_typeI_TRD"/>
</dbReference>
<feature type="domain" description="Type I restriction modification DNA specificity" evidence="4">
    <location>
        <begin position="31"/>
        <end position="180"/>
    </location>
</feature>
<comment type="caution">
    <text evidence="5">The sequence shown here is derived from an EMBL/GenBank/DDBJ whole genome shotgun (WGS) entry which is preliminary data.</text>
</comment>
<dbReference type="InterPro" id="IPR044946">
    <property type="entry name" value="Restrct_endonuc_typeI_TRD_sf"/>
</dbReference>
<dbReference type="Pfam" id="PF01420">
    <property type="entry name" value="Methylase_S"/>
    <property type="match status" value="2"/>
</dbReference>